<evidence type="ECO:0000256" key="1">
    <source>
        <dbReference type="ARBA" id="ARBA00022737"/>
    </source>
</evidence>
<evidence type="ECO:0000256" key="3">
    <source>
        <dbReference type="PROSITE-ProRule" id="PRU00124"/>
    </source>
</evidence>
<dbReference type="Gene3D" id="2.60.120.290">
    <property type="entry name" value="Spermadhesin, CUB domain"/>
    <property type="match status" value="2"/>
</dbReference>
<dbReference type="Pfam" id="PF00431">
    <property type="entry name" value="CUB"/>
    <property type="match status" value="2"/>
</dbReference>
<evidence type="ECO:0000259" key="6">
    <source>
        <dbReference type="PROSITE" id="PS01180"/>
    </source>
</evidence>
<gene>
    <name evidence="7" type="ORF">HNY73_013334</name>
</gene>
<dbReference type="EMBL" id="JABXBU010001863">
    <property type="protein sequence ID" value="KAF8783127.1"/>
    <property type="molecule type" value="Genomic_DNA"/>
</dbReference>
<proteinExistence type="predicted"/>
<dbReference type="SUPFAM" id="SSF49854">
    <property type="entry name" value="Spermadhesin, CUB domain"/>
    <property type="match status" value="2"/>
</dbReference>
<dbReference type="InterPro" id="IPR023415">
    <property type="entry name" value="LDLR_class-A_CS"/>
</dbReference>
<dbReference type="PANTHER" id="PTHR24251:SF28">
    <property type="entry name" value="NEUROPILIN AND TOLLOID-LIKE, ISOFORM B"/>
    <property type="match status" value="1"/>
</dbReference>
<feature type="region of interest" description="Disordered" evidence="4">
    <location>
        <begin position="521"/>
        <end position="565"/>
    </location>
</feature>
<feature type="transmembrane region" description="Helical" evidence="5">
    <location>
        <begin position="48"/>
        <end position="65"/>
    </location>
</feature>
<keyword evidence="1" id="KW-0677">Repeat</keyword>
<dbReference type="InterPro" id="IPR036055">
    <property type="entry name" value="LDL_receptor-like_sf"/>
</dbReference>
<comment type="caution">
    <text evidence="3">Lacks conserved residue(s) required for the propagation of feature annotation.</text>
</comment>
<feature type="disulfide bond" evidence="3">
    <location>
        <begin position="278"/>
        <end position="290"/>
    </location>
</feature>
<evidence type="ECO:0000256" key="4">
    <source>
        <dbReference type="SAM" id="MobiDB-lite"/>
    </source>
</evidence>
<dbReference type="AlphaFoldDB" id="A0A8T0EZW7"/>
<dbReference type="InterPro" id="IPR002172">
    <property type="entry name" value="LDrepeatLR_classA_rpt"/>
</dbReference>
<keyword evidence="5" id="KW-1133">Transmembrane helix</keyword>
<evidence type="ECO:0000256" key="2">
    <source>
        <dbReference type="ARBA" id="ARBA00023157"/>
    </source>
</evidence>
<comment type="caution">
    <text evidence="7">The sequence shown here is derived from an EMBL/GenBank/DDBJ whole genome shotgun (WGS) entry which is preliminary data.</text>
</comment>
<reference evidence="7" key="2">
    <citation type="submission" date="2020-06" db="EMBL/GenBank/DDBJ databases">
        <authorList>
            <person name="Sheffer M."/>
        </authorList>
    </citation>
    <scope>NUCLEOTIDE SEQUENCE</scope>
</reference>
<dbReference type="PANTHER" id="PTHR24251">
    <property type="entry name" value="OVOCHYMASE-RELATED"/>
    <property type="match status" value="1"/>
</dbReference>
<dbReference type="SMART" id="SM00042">
    <property type="entry name" value="CUB"/>
    <property type="match status" value="2"/>
</dbReference>
<dbReference type="PROSITE" id="PS50068">
    <property type="entry name" value="LDLRA_2"/>
    <property type="match status" value="1"/>
</dbReference>
<keyword evidence="8" id="KW-1185">Reference proteome</keyword>
<dbReference type="Gene3D" id="4.10.400.10">
    <property type="entry name" value="Low-density Lipoprotein Receptor"/>
    <property type="match status" value="1"/>
</dbReference>
<dbReference type="SUPFAM" id="SSF57424">
    <property type="entry name" value="LDL receptor-like module"/>
    <property type="match status" value="1"/>
</dbReference>
<feature type="domain" description="CUB" evidence="6">
    <location>
        <begin position="153"/>
        <end position="272"/>
    </location>
</feature>
<dbReference type="CDD" id="cd00112">
    <property type="entry name" value="LDLa"/>
    <property type="match status" value="1"/>
</dbReference>
<feature type="region of interest" description="Disordered" evidence="4">
    <location>
        <begin position="473"/>
        <end position="500"/>
    </location>
</feature>
<evidence type="ECO:0000256" key="5">
    <source>
        <dbReference type="SAM" id="Phobius"/>
    </source>
</evidence>
<dbReference type="Pfam" id="PF00057">
    <property type="entry name" value="Ldl_recept_a"/>
    <property type="match status" value="1"/>
</dbReference>
<feature type="compositionally biased region" description="Polar residues" evidence="4">
    <location>
        <begin position="548"/>
        <end position="557"/>
    </location>
</feature>
<dbReference type="InterPro" id="IPR035914">
    <property type="entry name" value="Sperma_CUB_dom_sf"/>
</dbReference>
<dbReference type="InterPro" id="IPR000859">
    <property type="entry name" value="CUB_dom"/>
</dbReference>
<keyword evidence="5" id="KW-0812">Transmembrane</keyword>
<feature type="transmembrane region" description="Helical" evidence="5">
    <location>
        <begin position="330"/>
        <end position="349"/>
    </location>
</feature>
<keyword evidence="2 3" id="KW-1015">Disulfide bond</keyword>
<feature type="compositionally biased region" description="Pro residues" evidence="4">
    <location>
        <begin position="484"/>
        <end position="493"/>
    </location>
</feature>
<evidence type="ECO:0000313" key="7">
    <source>
        <dbReference type="EMBL" id="KAF8783127.1"/>
    </source>
</evidence>
<keyword evidence="5" id="KW-0472">Membrane</keyword>
<dbReference type="Proteomes" id="UP000807504">
    <property type="component" value="Unassembled WGS sequence"/>
</dbReference>
<dbReference type="PROSITE" id="PS01180">
    <property type="entry name" value="CUB"/>
    <property type="match status" value="2"/>
</dbReference>
<dbReference type="SMART" id="SM00192">
    <property type="entry name" value="LDLa"/>
    <property type="match status" value="1"/>
</dbReference>
<dbReference type="PROSITE" id="PS01209">
    <property type="entry name" value="LDLRA_1"/>
    <property type="match status" value="1"/>
</dbReference>
<feature type="disulfide bond" evidence="3">
    <location>
        <begin position="285"/>
        <end position="303"/>
    </location>
</feature>
<accession>A0A8T0EZW7</accession>
<name>A0A8T0EZW7_ARGBR</name>
<dbReference type="CDD" id="cd00041">
    <property type="entry name" value="CUB"/>
    <property type="match status" value="2"/>
</dbReference>
<protein>
    <submittedName>
        <fullName evidence="7">Neuropilin and tolloid-like protein 2 like protein</fullName>
    </submittedName>
</protein>
<sequence length="565" mass="64224">MGPTLRQCSARLALPLIILSTLSPFRKPYGLPDNGSQGINLTFPHGFFWFLLLLLAAVAPHGHVIQLDFREVFHLEESPTCEYDWLEIRNGPHGYSPLIKKFCGHEFPPMLTSKDQFLWLKFSSDDSIEYEGFKAIFKFIPIENFDRPQAEDCTYPKGGPGGLISPEDISKSILNYSLTWKVPLDCTWVIKVQEGWKMYVNFQKYDLKHPNNCDENFIDVYEETLSDDTRMAQFCGTATEPQKSDGNLVYVRYFAVEDAIKDGKFEIVYTAFRESDKCIPTEFSCDDGTCIDKSLKCNKMYNCKYRYDEDPALCTPAMTASRMLASEHMITILVVFFALVLAMCASIVITCYNKVKDRREKKREYKMRRSKEVSMEGEMDRVLTNMDPGLEAALAAQAAEIGAARRKVPPPRWLEDEESNGCYVPEVDLSIFHKSPNGGHVICRDRDNSNSADGGIHIISNSFPDGINPMCKEHGCQRRGSFSPPLPPPPPPPHVRRTPMEHHHDNLVCQKHNTFRSYLVEEEEEPREDETAVANVPLSSKFDEDSSRPPSFDSTRSAPDVIVHR</sequence>
<feature type="domain" description="CUB" evidence="6">
    <location>
        <begin position="8"/>
        <end position="140"/>
    </location>
</feature>
<evidence type="ECO:0000313" key="8">
    <source>
        <dbReference type="Proteomes" id="UP000807504"/>
    </source>
</evidence>
<reference evidence="7" key="1">
    <citation type="journal article" date="2020" name="bioRxiv">
        <title>Chromosome-level reference genome of the European wasp spider Argiope bruennichi: a resource for studies on range expansion and evolutionary adaptation.</title>
        <authorList>
            <person name="Sheffer M.M."/>
            <person name="Hoppe A."/>
            <person name="Krehenwinkel H."/>
            <person name="Uhl G."/>
            <person name="Kuss A.W."/>
            <person name="Jensen L."/>
            <person name="Jensen C."/>
            <person name="Gillespie R.G."/>
            <person name="Hoff K.J."/>
            <person name="Prost S."/>
        </authorList>
    </citation>
    <scope>NUCLEOTIDE SEQUENCE</scope>
</reference>
<organism evidence="7 8">
    <name type="scientific">Argiope bruennichi</name>
    <name type="common">Wasp spider</name>
    <name type="synonym">Aranea bruennichi</name>
    <dbReference type="NCBI Taxonomy" id="94029"/>
    <lineage>
        <taxon>Eukaryota</taxon>
        <taxon>Metazoa</taxon>
        <taxon>Ecdysozoa</taxon>
        <taxon>Arthropoda</taxon>
        <taxon>Chelicerata</taxon>
        <taxon>Arachnida</taxon>
        <taxon>Araneae</taxon>
        <taxon>Araneomorphae</taxon>
        <taxon>Entelegynae</taxon>
        <taxon>Araneoidea</taxon>
        <taxon>Araneidae</taxon>
        <taxon>Argiope</taxon>
    </lineage>
</organism>